<accession>A0ABP6Y117</accession>
<comment type="caution">
    <text evidence="2">The sequence shown here is derived from an EMBL/GenBank/DDBJ whole genome shotgun (WGS) entry which is preliminary data.</text>
</comment>
<organism evidence="2 3">
    <name type="scientific">Amycolatopsis ultiminotia</name>
    <dbReference type="NCBI Taxonomy" id="543629"/>
    <lineage>
        <taxon>Bacteria</taxon>
        <taxon>Bacillati</taxon>
        <taxon>Actinomycetota</taxon>
        <taxon>Actinomycetes</taxon>
        <taxon>Pseudonocardiales</taxon>
        <taxon>Pseudonocardiaceae</taxon>
        <taxon>Amycolatopsis</taxon>
    </lineage>
</organism>
<name>A0ABP6Y117_9PSEU</name>
<protein>
    <submittedName>
        <fullName evidence="2">Uncharacterized protein</fullName>
    </submittedName>
</protein>
<feature type="region of interest" description="Disordered" evidence="1">
    <location>
        <begin position="107"/>
        <end position="141"/>
    </location>
</feature>
<sequence length="141" mass="15996">MAVLTLRNGYPAYASAQAICTILRADRFRLAETNGVTREVPESARRCPPWRTRCRRPACTRRRHHRKKARSWDDFAGFAAERRIWPAVRTGNLVILCHAEEVAGSRKGSKRPRLQHIGRLVDAGSRRLPMRTGGRSSIATH</sequence>
<feature type="compositionally biased region" description="Basic residues" evidence="1">
    <location>
        <begin position="107"/>
        <end position="116"/>
    </location>
</feature>
<evidence type="ECO:0000256" key="1">
    <source>
        <dbReference type="SAM" id="MobiDB-lite"/>
    </source>
</evidence>
<gene>
    <name evidence="2" type="ORF">GCM10022222_70290</name>
</gene>
<evidence type="ECO:0000313" key="3">
    <source>
        <dbReference type="Proteomes" id="UP001500689"/>
    </source>
</evidence>
<proteinExistence type="predicted"/>
<dbReference type="EMBL" id="BAAAZN010000020">
    <property type="protein sequence ID" value="GAA3575590.1"/>
    <property type="molecule type" value="Genomic_DNA"/>
</dbReference>
<reference evidence="3" key="1">
    <citation type="journal article" date="2019" name="Int. J. Syst. Evol. Microbiol.">
        <title>The Global Catalogue of Microorganisms (GCM) 10K type strain sequencing project: providing services to taxonomists for standard genome sequencing and annotation.</title>
        <authorList>
            <consortium name="The Broad Institute Genomics Platform"/>
            <consortium name="The Broad Institute Genome Sequencing Center for Infectious Disease"/>
            <person name="Wu L."/>
            <person name="Ma J."/>
        </authorList>
    </citation>
    <scope>NUCLEOTIDE SEQUENCE [LARGE SCALE GENOMIC DNA]</scope>
    <source>
        <strain evidence="3">JCM 16898</strain>
    </source>
</reference>
<keyword evidence="3" id="KW-1185">Reference proteome</keyword>
<dbReference type="Proteomes" id="UP001500689">
    <property type="component" value="Unassembled WGS sequence"/>
</dbReference>
<evidence type="ECO:0000313" key="2">
    <source>
        <dbReference type="EMBL" id="GAA3575590.1"/>
    </source>
</evidence>